<keyword evidence="3" id="KW-0285">Flavoprotein</keyword>
<dbReference type="Gene3D" id="3.50.50.60">
    <property type="entry name" value="FAD/NAD(P)-binding domain"/>
    <property type="match status" value="2"/>
</dbReference>
<evidence type="ECO:0000313" key="9">
    <source>
        <dbReference type="Proteomes" id="UP001498398"/>
    </source>
</evidence>
<evidence type="ECO:0000256" key="5">
    <source>
        <dbReference type="ARBA" id="ARBA00022857"/>
    </source>
</evidence>
<dbReference type="InterPro" id="IPR020946">
    <property type="entry name" value="Flavin_mOase-like"/>
</dbReference>
<comment type="similarity">
    <text evidence="2">Belongs to the FAD-binding monooxygenase family.</text>
</comment>
<dbReference type="Proteomes" id="UP001498398">
    <property type="component" value="Unassembled WGS sequence"/>
</dbReference>
<accession>A0ABR1JP46</accession>
<evidence type="ECO:0000256" key="4">
    <source>
        <dbReference type="ARBA" id="ARBA00022827"/>
    </source>
</evidence>
<evidence type="ECO:0000256" key="1">
    <source>
        <dbReference type="ARBA" id="ARBA00001974"/>
    </source>
</evidence>
<dbReference type="Pfam" id="PF00743">
    <property type="entry name" value="FMO-like"/>
    <property type="match status" value="1"/>
</dbReference>
<keyword evidence="5" id="KW-0521">NADP</keyword>
<evidence type="ECO:0008006" key="10">
    <source>
        <dbReference type="Google" id="ProtNLM"/>
    </source>
</evidence>
<dbReference type="SUPFAM" id="SSF51905">
    <property type="entry name" value="FAD/NAD(P)-binding domain"/>
    <property type="match status" value="2"/>
</dbReference>
<gene>
    <name evidence="8" type="ORF">VKT23_006024</name>
</gene>
<evidence type="ECO:0000256" key="7">
    <source>
        <dbReference type="ARBA" id="ARBA00023033"/>
    </source>
</evidence>
<name>A0ABR1JP46_9AGAR</name>
<evidence type="ECO:0000313" key="8">
    <source>
        <dbReference type="EMBL" id="KAK7464818.1"/>
    </source>
</evidence>
<dbReference type="InterPro" id="IPR036188">
    <property type="entry name" value="FAD/NAD-bd_sf"/>
</dbReference>
<sequence length="541" mass="61341">MTDSASNLDILIVGSGFGGIYQLYRYRKLGYNVRVFEAASDLGGVWYWNCYPGARVDSEVPLYEFSLPELWKDWTWSERFPGWEEIRRYFAYMEKKLDVKKDISFNSRVVSAHWNSDAERWIVTTENGTVAHPRFLVLAMGMSAKPYTPDFKGIETFKGICHHTALWPQEGVDLKGKRVGVIGTGASGVQIVQEIGGEVAHLSVFQRTPNLAIPMAQKRLTEEEQAARKEDVYPAIFKRRKQTFAGFHFSPLPKKLFDATPEERLLHFEQTWAMGGFHFLLGSFVDVTTDEEANQELYTFWRKKVLKRLVDPRVKDILAPEIAPHPFGAKRASLEQRYFEVFNQPNVSLIDISHDPIEEITPTGIRTADGKHHELDVIVMATGFDSLTGPFTQIDIRGKDGTTVKDKWSQGVYTNMGITMANFPNMFILYGPQGPTVFCIGPGCAEMQGDWIINCIKHMTDNHLTYIESTREAEEEWRKKVFEASESALFTKAKGWYTGANIPGKVVEPLTYTGGIPAYFAYSEEKAKKGYEGFRMSKGSC</sequence>
<protein>
    <recommendedName>
        <fullName evidence="10">Cyclohexanone monooxygenase</fullName>
    </recommendedName>
</protein>
<keyword evidence="4" id="KW-0274">FAD</keyword>
<keyword evidence="9" id="KW-1185">Reference proteome</keyword>
<dbReference type="PANTHER" id="PTHR43098:SF3">
    <property type="entry name" value="L-ORNITHINE N(5)-MONOOXYGENASE-RELATED"/>
    <property type="match status" value="1"/>
</dbReference>
<keyword evidence="6" id="KW-0560">Oxidoreductase</keyword>
<dbReference type="PANTHER" id="PTHR43098">
    <property type="entry name" value="L-ORNITHINE N(5)-MONOOXYGENASE-RELATED"/>
    <property type="match status" value="1"/>
</dbReference>
<comment type="caution">
    <text evidence="8">The sequence shown here is derived from an EMBL/GenBank/DDBJ whole genome shotgun (WGS) entry which is preliminary data.</text>
</comment>
<dbReference type="EMBL" id="JBANRG010000007">
    <property type="protein sequence ID" value="KAK7464818.1"/>
    <property type="molecule type" value="Genomic_DNA"/>
</dbReference>
<proteinExistence type="inferred from homology"/>
<reference evidence="8 9" key="1">
    <citation type="submission" date="2024-01" db="EMBL/GenBank/DDBJ databases">
        <title>A draft genome for the cacao thread blight pathogen Marasmiellus scandens.</title>
        <authorList>
            <person name="Baruah I.K."/>
            <person name="Leung J."/>
            <person name="Bukari Y."/>
            <person name="Amoako-Attah I."/>
            <person name="Meinhardt L.W."/>
            <person name="Bailey B.A."/>
            <person name="Cohen S.P."/>
        </authorList>
    </citation>
    <scope>NUCLEOTIDE SEQUENCE [LARGE SCALE GENOMIC DNA]</scope>
    <source>
        <strain evidence="8 9">GH-19</strain>
    </source>
</reference>
<comment type="cofactor">
    <cofactor evidence="1">
        <name>FAD</name>
        <dbReference type="ChEBI" id="CHEBI:57692"/>
    </cofactor>
</comment>
<organism evidence="8 9">
    <name type="scientific">Marasmiellus scandens</name>
    <dbReference type="NCBI Taxonomy" id="2682957"/>
    <lineage>
        <taxon>Eukaryota</taxon>
        <taxon>Fungi</taxon>
        <taxon>Dikarya</taxon>
        <taxon>Basidiomycota</taxon>
        <taxon>Agaricomycotina</taxon>
        <taxon>Agaricomycetes</taxon>
        <taxon>Agaricomycetidae</taxon>
        <taxon>Agaricales</taxon>
        <taxon>Marasmiineae</taxon>
        <taxon>Omphalotaceae</taxon>
        <taxon>Marasmiellus</taxon>
    </lineage>
</organism>
<keyword evidence="7" id="KW-0503">Monooxygenase</keyword>
<dbReference type="InterPro" id="IPR050775">
    <property type="entry name" value="FAD-binding_Monooxygenases"/>
</dbReference>
<evidence type="ECO:0000256" key="6">
    <source>
        <dbReference type="ARBA" id="ARBA00023002"/>
    </source>
</evidence>
<evidence type="ECO:0000256" key="3">
    <source>
        <dbReference type="ARBA" id="ARBA00022630"/>
    </source>
</evidence>
<evidence type="ECO:0000256" key="2">
    <source>
        <dbReference type="ARBA" id="ARBA00010139"/>
    </source>
</evidence>